<dbReference type="PANTHER" id="PTHR38042:SF1">
    <property type="entry name" value="UROPORPHYRINOGEN-III SYNTHASE, CHLOROPLASTIC"/>
    <property type="match status" value="1"/>
</dbReference>
<reference evidence="11 12" key="2">
    <citation type="journal article" date="2018" name="Int. J. Syst. Evol. Microbiol.">
        <title>Marinobacterium aestuarii sp. nov., a benzene-degrading marine bacterium isolated from estuary sediment.</title>
        <authorList>
            <person name="Bae S.S."/>
            <person name="Jung J."/>
            <person name="Chung D."/>
            <person name="Baek K."/>
        </authorList>
    </citation>
    <scope>NUCLEOTIDE SEQUENCE [LARGE SCALE GENOMIC DNA]</scope>
    <source>
        <strain evidence="11 12">ST58-10</strain>
    </source>
</reference>
<dbReference type="GO" id="GO:0006780">
    <property type="term" value="P:uroporphyrinogen III biosynthetic process"/>
    <property type="evidence" value="ECO:0007669"/>
    <property type="project" value="UniProtKB-UniRule"/>
</dbReference>
<evidence type="ECO:0000256" key="3">
    <source>
        <dbReference type="ARBA" id="ARBA00013109"/>
    </source>
</evidence>
<comment type="function">
    <text evidence="6 9">Catalyzes cyclization of the linear tetrapyrrole, hydroxymethylbilane, to the macrocyclic uroporphyrinogen III.</text>
</comment>
<dbReference type="EMBL" id="CP015839">
    <property type="protein sequence ID" value="ANG64826.1"/>
    <property type="molecule type" value="Genomic_DNA"/>
</dbReference>
<accession>A0A1A9F3M4</accession>
<comment type="catalytic activity">
    <reaction evidence="8 9">
        <text>hydroxymethylbilane = uroporphyrinogen III + H2O</text>
        <dbReference type="Rhea" id="RHEA:18965"/>
        <dbReference type="ChEBI" id="CHEBI:15377"/>
        <dbReference type="ChEBI" id="CHEBI:57308"/>
        <dbReference type="ChEBI" id="CHEBI:57845"/>
        <dbReference type="EC" id="4.2.1.75"/>
    </reaction>
</comment>
<dbReference type="SUPFAM" id="SSF69618">
    <property type="entry name" value="HemD-like"/>
    <property type="match status" value="1"/>
</dbReference>
<evidence type="ECO:0000256" key="6">
    <source>
        <dbReference type="ARBA" id="ARBA00037589"/>
    </source>
</evidence>
<keyword evidence="12" id="KW-1185">Reference proteome</keyword>
<evidence type="ECO:0000256" key="4">
    <source>
        <dbReference type="ARBA" id="ARBA00023239"/>
    </source>
</evidence>
<dbReference type="Pfam" id="PF02602">
    <property type="entry name" value="HEM4"/>
    <property type="match status" value="1"/>
</dbReference>
<evidence type="ECO:0000256" key="2">
    <source>
        <dbReference type="ARBA" id="ARBA00008133"/>
    </source>
</evidence>
<gene>
    <name evidence="11" type="ORF">A8C75_21670</name>
</gene>
<evidence type="ECO:0000256" key="9">
    <source>
        <dbReference type="RuleBase" id="RU366031"/>
    </source>
</evidence>
<evidence type="ECO:0000256" key="8">
    <source>
        <dbReference type="ARBA" id="ARBA00048617"/>
    </source>
</evidence>
<dbReference type="PANTHER" id="PTHR38042">
    <property type="entry name" value="UROPORPHYRINOGEN-III SYNTHASE, CHLOROPLASTIC"/>
    <property type="match status" value="1"/>
</dbReference>
<dbReference type="InterPro" id="IPR003754">
    <property type="entry name" value="4pyrrol_synth_uPrphyn_synth"/>
</dbReference>
<dbReference type="GO" id="GO:0006782">
    <property type="term" value="P:protoporphyrinogen IX biosynthetic process"/>
    <property type="evidence" value="ECO:0007669"/>
    <property type="project" value="UniProtKB-UniRule"/>
</dbReference>
<dbReference type="Gene3D" id="3.40.50.10090">
    <property type="match status" value="2"/>
</dbReference>
<dbReference type="GO" id="GO:0004852">
    <property type="term" value="F:uroporphyrinogen-III synthase activity"/>
    <property type="evidence" value="ECO:0007669"/>
    <property type="project" value="UniProtKB-UniRule"/>
</dbReference>
<evidence type="ECO:0000256" key="1">
    <source>
        <dbReference type="ARBA" id="ARBA00004772"/>
    </source>
</evidence>
<dbReference type="InterPro" id="IPR039793">
    <property type="entry name" value="UROS/Hem4"/>
</dbReference>
<evidence type="ECO:0000256" key="5">
    <source>
        <dbReference type="ARBA" id="ARBA00023244"/>
    </source>
</evidence>
<evidence type="ECO:0000313" key="11">
    <source>
        <dbReference type="EMBL" id="ANG64826.1"/>
    </source>
</evidence>
<proteinExistence type="inferred from homology"/>
<comment type="pathway">
    <text evidence="1 9">Porphyrin-containing compound metabolism; protoporphyrin-IX biosynthesis; coproporphyrinogen-III from 5-aminolevulinate: step 3/4.</text>
</comment>
<keyword evidence="5 9" id="KW-0627">Porphyrin biosynthesis</keyword>
<sequence>MPTEQRQPGPLSGQRILVTRPSHQAQQQAELLRAQGAEAVLLPLLNIEPLAEPDPAFSHAKRCVLDLDLYHAVIVISANAARLGIDLVDEYWPQLPVGIHWMAIGASTAAHLHDYGMDARHSSSGYDSETLLQAPELQQVAGLRILILRGDSGRETLASELQARGARVDQAILYRRARPRLSPACIESAIYALPLSAILITSGESLSNLVALAKQVGNSEGLAQLLRCPLVIPSQRIATLAREAGFKQVILASGPDDQSMIGALLTKIDAEKD</sequence>
<dbReference type="UniPathway" id="UPA00251">
    <property type="reaction ID" value="UER00320"/>
</dbReference>
<feature type="domain" description="Tetrapyrrole biosynthesis uroporphyrinogen III synthase" evidence="10">
    <location>
        <begin position="29"/>
        <end position="261"/>
    </location>
</feature>
<dbReference type="AlphaFoldDB" id="A0A1A9F3M4"/>
<evidence type="ECO:0000256" key="7">
    <source>
        <dbReference type="ARBA" id="ARBA00040167"/>
    </source>
</evidence>
<reference evidence="12" key="1">
    <citation type="submission" date="2016-05" db="EMBL/GenBank/DDBJ databases">
        <authorList>
            <person name="Baek K."/>
            <person name="Yang S.-J."/>
        </authorList>
    </citation>
    <scope>NUCLEOTIDE SEQUENCE [LARGE SCALE GENOMIC DNA]</scope>
    <source>
        <strain evidence="12">ST58-10</strain>
    </source>
</reference>
<dbReference type="InterPro" id="IPR036108">
    <property type="entry name" value="4pyrrol_syn_uPrphyn_synt_sf"/>
</dbReference>
<dbReference type="EC" id="4.2.1.75" evidence="3 9"/>
<keyword evidence="4 9" id="KW-0456">Lyase</keyword>
<comment type="similarity">
    <text evidence="2 9">Belongs to the uroporphyrinogen-III synthase family.</text>
</comment>
<name>A0A1A9F3M4_9GAMM</name>
<dbReference type="KEGG" id="mars:A8C75_21670"/>
<dbReference type="STRING" id="1821621.A8C75_21670"/>
<dbReference type="CDD" id="cd06578">
    <property type="entry name" value="HemD"/>
    <property type="match status" value="1"/>
</dbReference>
<organism evidence="11 12">
    <name type="scientific">Marinobacterium aestuarii</name>
    <dbReference type="NCBI Taxonomy" id="1821621"/>
    <lineage>
        <taxon>Bacteria</taxon>
        <taxon>Pseudomonadati</taxon>
        <taxon>Pseudomonadota</taxon>
        <taxon>Gammaproteobacteria</taxon>
        <taxon>Oceanospirillales</taxon>
        <taxon>Oceanospirillaceae</taxon>
        <taxon>Marinobacterium</taxon>
    </lineage>
</organism>
<protein>
    <recommendedName>
        <fullName evidence="7 9">Uroporphyrinogen-III synthase</fullName>
        <ecNumber evidence="3 9">4.2.1.75</ecNumber>
    </recommendedName>
</protein>
<evidence type="ECO:0000259" key="10">
    <source>
        <dbReference type="Pfam" id="PF02602"/>
    </source>
</evidence>
<evidence type="ECO:0000313" key="12">
    <source>
        <dbReference type="Proteomes" id="UP000078070"/>
    </source>
</evidence>
<dbReference type="OrthoDB" id="9787650at2"/>
<dbReference type="Proteomes" id="UP000078070">
    <property type="component" value="Chromosome"/>
</dbReference>